<proteinExistence type="predicted"/>
<dbReference type="InterPro" id="IPR000219">
    <property type="entry name" value="DH_dom"/>
</dbReference>
<feature type="region of interest" description="Disordered" evidence="1">
    <location>
        <begin position="1204"/>
        <end position="1225"/>
    </location>
</feature>
<reference evidence="3" key="1">
    <citation type="submission" date="2022-07" db="EMBL/GenBank/DDBJ databases">
        <title>Phylogenomic reconstructions and comparative analyses of Kickxellomycotina fungi.</title>
        <authorList>
            <person name="Reynolds N.K."/>
            <person name="Stajich J.E."/>
            <person name="Barry K."/>
            <person name="Grigoriev I.V."/>
            <person name="Crous P."/>
            <person name="Smith M.E."/>
        </authorList>
    </citation>
    <scope>NUCLEOTIDE SEQUENCE</scope>
    <source>
        <strain evidence="3">NBRC 105414</strain>
    </source>
</reference>
<evidence type="ECO:0000259" key="2">
    <source>
        <dbReference type="PROSITE" id="PS50010"/>
    </source>
</evidence>
<feature type="compositionally biased region" description="Low complexity" evidence="1">
    <location>
        <begin position="119"/>
        <end position="160"/>
    </location>
</feature>
<gene>
    <name evidence="3" type="ORF">H4R18_002810</name>
</gene>
<organism evidence="3 4">
    <name type="scientific">Coemansia javaensis</name>
    <dbReference type="NCBI Taxonomy" id="2761396"/>
    <lineage>
        <taxon>Eukaryota</taxon>
        <taxon>Fungi</taxon>
        <taxon>Fungi incertae sedis</taxon>
        <taxon>Zoopagomycota</taxon>
        <taxon>Kickxellomycotina</taxon>
        <taxon>Kickxellomycetes</taxon>
        <taxon>Kickxellales</taxon>
        <taxon>Kickxellaceae</taxon>
        <taxon>Coemansia</taxon>
    </lineage>
</organism>
<dbReference type="GO" id="GO:0005737">
    <property type="term" value="C:cytoplasm"/>
    <property type="evidence" value="ECO:0007669"/>
    <property type="project" value="TreeGrafter"/>
</dbReference>
<feature type="region of interest" description="Disordered" evidence="1">
    <location>
        <begin position="21"/>
        <end position="69"/>
    </location>
</feature>
<sequence>MRGADAAIGLLEAIAMDPAAEHARPAQATATSHTHDGAPRMRARHAPPPDRPPRPGDAADACLGGQDSADTSDEELYLRHASVLYHELWSSDWVDRLLAGPALQDEEKEAAEPGARHVGAAGSATTTDSPSAAAAAASADGTDGSCAGSDAGPAAATAGSNITTAERAPRTMAGTIAQPDNGRASSTAAHDGCSAVVVVAPASPLGSPAGARVAHGFSPADLADALVGTVRRLEDDHTLRQHKRWSVVKELSVTEAHYLQDLLLLRAVFCEPLAATLRPDDVRLIFGNLDQVIDCARSLVEYLTVAVVYEATRCVVLGDEGLQSSSSSGADIGADGGVGVGAGAAAGARPTSQPAVMRTGSSSSSSDPRNSARADISVAQAFLLMSQRMEHAYARYCQGFEAASQRIIELKRLAAATGAATAPGTPTTAPPTPAPTPTTADGLPPPPGSPAADHVRGWPGDAGDLQPDPGGPDAAYAAVAHQHITQQAQCLAGKTTSWDLASLLIKPVQRILKYPLLIRSLLGLTHTHTLDRSRLEKAAQGVERIAEAINAVHQSGGLRISTATAGSSVLAAGDDGQGRVARELRRVLRRRPGNTTLPRARSQAESFMKERLRMPAKAKARELLDRPLPPVPPPPSGAAALLEQHENRIAGLGRALRAWEASVDAVLRQQCAVAARWRDLYAGADEALADGPAPWTPRPQSDAWADDAPASDPDPARTRRGDQRSPRLGLGDQRSPQLGLGDQCSPRLELGDLDSDLRHQWQLAAELSRQTRSAHRHGRDRTCSATDEPWAALKRARAAEYCAALDAVRGTLYPSLVCAPLRSRVYPVLDALLQAYRDGPRHILREAARTPGAAPDGGRLSALQDALADELPRLFDHERTVLRLLVAQVAGIQHRFHSQAVALLSAACAASGLAQEPGTPPTTAPARAVPLPALDQRPASAAQLLRPSRHAASPGAPSHIEASYSRRVSERAVSTPGTLLPSAAECTSQIQSGLWRLAQELQRSSPAQELQRSSPAQEPRRSGPAQYASRARLHDSLAADASDAASDHSAAADSCLAAPALEITAPWESPAPPRHARKRSVGLMDRLAGFRTGRAARTLQAVPMASRLDDGSLDGIKPRPHTRSGPGTPAEAPPPLPPKDDPARARSRSTHRARSEVDIRAAAAAAAGWTISAAKYEPLPLVDPIRFSKGFVDATFRMFDAQDRAGGEQPGLGADAAPGAGGRCK</sequence>
<dbReference type="PANTHER" id="PTHR22834">
    <property type="entry name" value="NUCLEAR FUSION PROTEIN FUS2"/>
    <property type="match status" value="1"/>
</dbReference>
<feature type="region of interest" description="Disordered" evidence="1">
    <location>
        <begin position="343"/>
        <end position="372"/>
    </location>
</feature>
<evidence type="ECO:0000256" key="1">
    <source>
        <dbReference type="SAM" id="MobiDB-lite"/>
    </source>
</evidence>
<dbReference type="GO" id="GO:0005085">
    <property type="term" value="F:guanyl-nucleotide exchange factor activity"/>
    <property type="evidence" value="ECO:0007669"/>
    <property type="project" value="InterPro"/>
</dbReference>
<dbReference type="GO" id="GO:0031991">
    <property type="term" value="P:regulation of actomyosin contractile ring contraction"/>
    <property type="evidence" value="ECO:0007669"/>
    <property type="project" value="TreeGrafter"/>
</dbReference>
<feature type="region of interest" description="Disordered" evidence="1">
    <location>
        <begin position="106"/>
        <end position="170"/>
    </location>
</feature>
<dbReference type="OrthoDB" id="10256089at2759"/>
<dbReference type="PROSITE" id="PS50010">
    <property type="entry name" value="DH_2"/>
    <property type="match status" value="1"/>
</dbReference>
<dbReference type="Proteomes" id="UP001140217">
    <property type="component" value="Unassembled WGS sequence"/>
</dbReference>
<feature type="compositionally biased region" description="Basic and acidic residues" evidence="1">
    <location>
        <begin position="714"/>
        <end position="725"/>
    </location>
</feature>
<feature type="region of interest" description="Disordered" evidence="1">
    <location>
        <begin position="687"/>
        <end position="745"/>
    </location>
</feature>
<dbReference type="Pfam" id="PF00621">
    <property type="entry name" value="RhoGEF"/>
    <property type="match status" value="2"/>
</dbReference>
<name>A0A9W8HC19_9FUNG</name>
<feature type="region of interest" description="Disordered" evidence="1">
    <location>
        <begin position="419"/>
        <end position="470"/>
    </location>
</feature>
<feature type="region of interest" description="Disordered" evidence="1">
    <location>
        <begin position="1103"/>
        <end position="1156"/>
    </location>
</feature>
<dbReference type="SUPFAM" id="SSF48065">
    <property type="entry name" value="DBL homology domain (DH-domain)"/>
    <property type="match status" value="1"/>
</dbReference>
<dbReference type="InterPro" id="IPR035899">
    <property type="entry name" value="DBL_dom_sf"/>
</dbReference>
<feature type="region of interest" description="Disordered" evidence="1">
    <location>
        <begin position="1001"/>
        <end position="1029"/>
    </location>
</feature>
<feature type="region of interest" description="Disordered" evidence="1">
    <location>
        <begin position="943"/>
        <end position="968"/>
    </location>
</feature>
<dbReference type="AlphaFoldDB" id="A0A9W8HC19"/>
<dbReference type="PANTHER" id="PTHR22834:SF20">
    <property type="entry name" value="SH3 DOMAIN-CONTAINING PROTEIN"/>
    <property type="match status" value="1"/>
</dbReference>
<dbReference type="EMBL" id="JANBUL010000101">
    <property type="protein sequence ID" value="KAJ2781534.1"/>
    <property type="molecule type" value="Genomic_DNA"/>
</dbReference>
<feature type="domain" description="DH" evidence="2">
    <location>
        <begin position="243"/>
        <end position="552"/>
    </location>
</feature>
<accession>A0A9W8HC19</accession>
<dbReference type="Gene3D" id="1.20.900.10">
    <property type="entry name" value="Dbl homology (DH) domain"/>
    <property type="match status" value="1"/>
</dbReference>
<dbReference type="GO" id="GO:0032955">
    <property type="term" value="P:regulation of division septum assembly"/>
    <property type="evidence" value="ECO:0007669"/>
    <property type="project" value="TreeGrafter"/>
</dbReference>
<keyword evidence="4" id="KW-1185">Reference proteome</keyword>
<evidence type="ECO:0000313" key="3">
    <source>
        <dbReference type="EMBL" id="KAJ2781534.1"/>
    </source>
</evidence>
<feature type="compositionally biased region" description="Low complexity" evidence="1">
    <location>
        <begin position="701"/>
        <end position="713"/>
    </location>
</feature>
<comment type="caution">
    <text evidence="3">The sequence shown here is derived from an EMBL/GenBank/DDBJ whole genome shotgun (WGS) entry which is preliminary data.</text>
</comment>
<evidence type="ECO:0000313" key="4">
    <source>
        <dbReference type="Proteomes" id="UP001140217"/>
    </source>
</evidence>
<feature type="compositionally biased region" description="Polar residues" evidence="1">
    <location>
        <begin position="1001"/>
        <end position="1016"/>
    </location>
</feature>
<protein>
    <recommendedName>
        <fullName evidence="2">DH domain-containing protein</fullName>
    </recommendedName>
</protein>
<dbReference type="SMART" id="SM00325">
    <property type="entry name" value="RhoGEF"/>
    <property type="match status" value="1"/>
</dbReference>
<dbReference type="InterPro" id="IPR051492">
    <property type="entry name" value="Dynamin-Rho_GEF"/>
</dbReference>